<dbReference type="CDD" id="cd22886">
    <property type="entry name" value="ANKRD27_zf2"/>
    <property type="match status" value="1"/>
</dbReference>
<feature type="region of interest" description="Disordered" evidence="2">
    <location>
        <begin position="86"/>
        <end position="112"/>
    </location>
</feature>
<proteinExistence type="predicted"/>
<keyword evidence="1" id="KW-0040">ANK repeat</keyword>
<dbReference type="PANTHER" id="PTHR24170">
    <property type="entry name" value="ANKYRIN REPEAT DOMAIN-CONTAINING PROTEIN 27"/>
    <property type="match status" value="1"/>
</dbReference>
<gene>
    <name evidence="3" type="ORF">BSL78_28019</name>
</gene>
<dbReference type="PROSITE" id="PS50297">
    <property type="entry name" value="ANK_REP_REGION"/>
    <property type="match status" value="5"/>
</dbReference>
<reference evidence="3 4" key="1">
    <citation type="journal article" date="2017" name="PLoS Biol.">
        <title>The sea cucumber genome provides insights into morphological evolution and visceral regeneration.</title>
        <authorList>
            <person name="Zhang X."/>
            <person name="Sun L."/>
            <person name="Yuan J."/>
            <person name="Sun Y."/>
            <person name="Gao Y."/>
            <person name="Zhang L."/>
            <person name="Li S."/>
            <person name="Dai H."/>
            <person name="Hamel J.F."/>
            <person name="Liu C."/>
            <person name="Yu Y."/>
            <person name="Liu S."/>
            <person name="Lin W."/>
            <person name="Guo K."/>
            <person name="Jin S."/>
            <person name="Xu P."/>
            <person name="Storey K.B."/>
            <person name="Huan P."/>
            <person name="Zhang T."/>
            <person name="Zhou Y."/>
            <person name="Zhang J."/>
            <person name="Lin C."/>
            <person name="Li X."/>
            <person name="Xing L."/>
            <person name="Huo D."/>
            <person name="Sun M."/>
            <person name="Wang L."/>
            <person name="Mercier A."/>
            <person name="Li F."/>
            <person name="Yang H."/>
            <person name="Xiang J."/>
        </authorList>
    </citation>
    <scope>NUCLEOTIDE SEQUENCE [LARGE SCALE GENOMIC DNA]</scope>
    <source>
        <strain evidence="3">Shaxun</strain>
        <tissue evidence="3">Muscle</tissue>
    </source>
</reference>
<dbReference type="GO" id="GO:0000149">
    <property type="term" value="F:SNARE binding"/>
    <property type="evidence" value="ECO:0007669"/>
    <property type="project" value="TreeGrafter"/>
</dbReference>
<dbReference type="InterPro" id="IPR051248">
    <property type="entry name" value="UPF0507/Ank_repeat_27"/>
</dbReference>
<feature type="compositionally biased region" description="Basic and acidic residues" evidence="2">
    <location>
        <begin position="473"/>
        <end position="490"/>
    </location>
</feature>
<protein>
    <submittedName>
        <fullName evidence="3">Putative ankyrin repeat domain-containing protein 27</fullName>
    </submittedName>
</protein>
<dbReference type="InterPro" id="IPR002110">
    <property type="entry name" value="Ankyrin_rpt"/>
</dbReference>
<dbReference type="SMART" id="SM00248">
    <property type="entry name" value="ANK"/>
    <property type="match status" value="5"/>
</dbReference>
<dbReference type="Proteomes" id="UP000230750">
    <property type="component" value="Unassembled WGS sequence"/>
</dbReference>
<organism evidence="3 4">
    <name type="scientific">Stichopus japonicus</name>
    <name type="common">Sea cucumber</name>
    <dbReference type="NCBI Taxonomy" id="307972"/>
    <lineage>
        <taxon>Eukaryota</taxon>
        <taxon>Metazoa</taxon>
        <taxon>Echinodermata</taxon>
        <taxon>Eleutherozoa</taxon>
        <taxon>Echinozoa</taxon>
        <taxon>Holothuroidea</taxon>
        <taxon>Aspidochirotacea</taxon>
        <taxon>Aspidochirotida</taxon>
        <taxon>Stichopodidae</taxon>
        <taxon>Apostichopus</taxon>
    </lineage>
</organism>
<dbReference type="PANTHER" id="PTHR24170:SF2">
    <property type="entry name" value="ANKYRIN REPEAT DOMAIN-CONTAINING PROTEIN 27"/>
    <property type="match status" value="1"/>
</dbReference>
<evidence type="ECO:0000256" key="2">
    <source>
        <dbReference type="SAM" id="MobiDB-lite"/>
    </source>
</evidence>
<comment type="caution">
    <text evidence="3">The sequence shown here is derived from an EMBL/GenBank/DDBJ whole genome shotgun (WGS) entry which is preliminary data.</text>
</comment>
<evidence type="ECO:0000313" key="4">
    <source>
        <dbReference type="Proteomes" id="UP000230750"/>
    </source>
</evidence>
<feature type="region of interest" description="Disordered" evidence="2">
    <location>
        <begin position="339"/>
        <end position="374"/>
    </location>
</feature>
<dbReference type="Pfam" id="PF00023">
    <property type="entry name" value="Ank"/>
    <property type="match status" value="2"/>
</dbReference>
<dbReference type="GO" id="GO:0030133">
    <property type="term" value="C:transport vesicle"/>
    <property type="evidence" value="ECO:0007669"/>
    <property type="project" value="TreeGrafter"/>
</dbReference>
<evidence type="ECO:0000313" key="3">
    <source>
        <dbReference type="EMBL" id="PIK35160.1"/>
    </source>
</evidence>
<dbReference type="PRINTS" id="PR01415">
    <property type="entry name" value="ANKYRIN"/>
</dbReference>
<feature type="region of interest" description="Disordered" evidence="2">
    <location>
        <begin position="382"/>
        <end position="401"/>
    </location>
</feature>
<dbReference type="GO" id="GO:0097422">
    <property type="term" value="C:tubular endosome"/>
    <property type="evidence" value="ECO:0007669"/>
    <property type="project" value="TreeGrafter"/>
</dbReference>
<dbReference type="InterPro" id="IPR036770">
    <property type="entry name" value="Ankyrin_rpt-contain_sf"/>
</dbReference>
<dbReference type="Pfam" id="PF12796">
    <property type="entry name" value="Ank_2"/>
    <property type="match status" value="1"/>
</dbReference>
<keyword evidence="4" id="KW-1185">Reference proteome</keyword>
<dbReference type="GO" id="GO:0048812">
    <property type="term" value="P:neuron projection morphogenesis"/>
    <property type="evidence" value="ECO:0007669"/>
    <property type="project" value="TreeGrafter"/>
</dbReference>
<name>A0A2G8JHD8_STIJA</name>
<dbReference type="GO" id="GO:0005085">
    <property type="term" value="F:guanyl-nucleotide exchange factor activity"/>
    <property type="evidence" value="ECO:0007669"/>
    <property type="project" value="TreeGrafter"/>
</dbReference>
<feature type="repeat" description="ANK" evidence="1">
    <location>
        <begin position="13"/>
        <end position="45"/>
    </location>
</feature>
<dbReference type="GO" id="GO:0043005">
    <property type="term" value="C:neuron projection"/>
    <property type="evidence" value="ECO:0007669"/>
    <property type="project" value="TreeGrafter"/>
</dbReference>
<sequence>MGTRRLKLAANTRGDTSLHLAAKWGYENIVVLLLEHGASLEARNRRKETPLMCSHNLNIAKRLVPPSDEDTRKELEEPGKVLETLISRQSSGSSAGSAVAKKHRRSKSNSSLTNKKLKSCNLLFLDTLSQVEKLLRSVADGDMIMVRHQLGWSSDEDDDYGEEMETWSSNTDLCHPLCQCNKCSVLQKRTLIIMDSGLNVNSCNPEGYSSLHMASLHGHASLVDLLLRRGADVNSWNNTSTQGTPLHLACQYDHASVVSKLLKFGAKYNMRDTNGNTPLHYCCMNGYITSASILIAQGANVDQINYRGNTPLHEAARSNHAKLVKALIEEESAISSLLSTMHEEDSETTTSSNLSQYEDRDVTGATPPPANERLASHREKDITDEAGASPQSKSSKPKTIPIERKESLQENRAQHMFAIQQFDRSNLKHIELQERTLKLTDPQGDTDQGRDLNTVRQEENESLTSDPVNPPEPTERRGGNDGLELDKEVP</sequence>
<dbReference type="GO" id="GO:0005770">
    <property type="term" value="C:late endosome"/>
    <property type="evidence" value="ECO:0007669"/>
    <property type="project" value="TreeGrafter"/>
</dbReference>
<accession>A0A2G8JHD8</accession>
<dbReference type="PROSITE" id="PS50088">
    <property type="entry name" value="ANK_REPEAT"/>
    <property type="match status" value="5"/>
</dbReference>
<dbReference type="GO" id="GO:0005886">
    <property type="term" value="C:plasma membrane"/>
    <property type="evidence" value="ECO:0007669"/>
    <property type="project" value="TreeGrafter"/>
</dbReference>
<dbReference type="Gene3D" id="1.25.40.20">
    <property type="entry name" value="Ankyrin repeat-containing domain"/>
    <property type="match status" value="3"/>
</dbReference>
<evidence type="ECO:0000256" key="1">
    <source>
        <dbReference type="PROSITE-ProRule" id="PRU00023"/>
    </source>
</evidence>
<dbReference type="GO" id="GO:0045022">
    <property type="term" value="P:early endosome to late endosome transport"/>
    <property type="evidence" value="ECO:0007669"/>
    <property type="project" value="TreeGrafter"/>
</dbReference>
<dbReference type="EMBL" id="MRZV01001970">
    <property type="protein sequence ID" value="PIK35160.1"/>
    <property type="molecule type" value="Genomic_DNA"/>
</dbReference>
<feature type="repeat" description="ANK" evidence="1">
    <location>
        <begin position="307"/>
        <end position="339"/>
    </location>
</feature>
<feature type="region of interest" description="Disordered" evidence="2">
    <location>
        <begin position="436"/>
        <end position="490"/>
    </location>
</feature>
<dbReference type="STRING" id="307972.A0A2G8JHD8"/>
<dbReference type="SUPFAM" id="SSF48403">
    <property type="entry name" value="Ankyrin repeat"/>
    <property type="match status" value="2"/>
</dbReference>
<dbReference type="GO" id="GO:0005769">
    <property type="term" value="C:early endosome"/>
    <property type="evidence" value="ECO:0007669"/>
    <property type="project" value="TreeGrafter"/>
</dbReference>
<dbReference type="AlphaFoldDB" id="A0A2G8JHD8"/>
<feature type="repeat" description="ANK" evidence="1">
    <location>
        <begin position="274"/>
        <end position="306"/>
    </location>
</feature>
<feature type="repeat" description="ANK" evidence="1">
    <location>
        <begin position="206"/>
        <end position="238"/>
    </location>
</feature>
<feature type="repeat" description="ANK" evidence="1">
    <location>
        <begin position="241"/>
        <end position="273"/>
    </location>
</feature>
<dbReference type="OrthoDB" id="411646at2759"/>